<dbReference type="EMBL" id="QDKL01000002">
    <property type="protein sequence ID" value="RZF21925.1"/>
    <property type="molecule type" value="Genomic_DNA"/>
</dbReference>
<comment type="similarity">
    <text evidence="2">Belongs to the SUA5 family.</text>
</comment>
<evidence type="ECO:0000259" key="12">
    <source>
        <dbReference type="PROSITE" id="PS51163"/>
    </source>
</evidence>
<proteinExistence type="inferred from homology"/>
<dbReference type="PANTHER" id="PTHR17490:SF16">
    <property type="entry name" value="THREONYLCARBAMOYL-AMP SYNTHASE"/>
    <property type="match status" value="1"/>
</dbReference>
<accession>A0ABY0IG45</accession>
<dbReference type="Pfam" id="PF01300">
    <property type="entry name" value="Sua5_yciO_yrdC"/>
    <property type="match status" value="1"/>
</dbReference>
<comment type="catalytic activity">
    <reaction evidence="11">
        <text>L-threonine + hydrogencarbonate + ATP = L-threonylcarbamoyladenylate + diphosphate + H2O</text>
        <dbReference type="Rhea" id="RHEA:36407"/>
        <dbReference type="ChEBI" id="CHEBI:15377"/>
        <dbReference type="ChEBI" id="CHEBI:17544"/>
        <dbReference type="ChEBI" id="CHEBI:30616"/>
        <dbReference type="ChEBI" id="CHEBI:33019"/>
        <dbReference type="ChEBI" id="CHEBI:57926"/>
        <dbReference type="ChEBI" id="CHEBI:73682"/>
        <dbReference type="EC" id="2.7.7.87"/>
    </reaction>
</comment>
<evidence type="ECO:0000256" key="9">
    <source>
        <dbReference type="ARBA" id="ARBA00022840"/>
    </source>
</evidence>
<evidence type="ECO:0000256" key="8">
    <source>
        <dbReference type="ARBA" id="ARBA00022741"/>
    </source>
</evidence>
<evidence type="ECO:0000313" key="13">
    <source>
        <dbReference type="EMBL" id="RZF21925.1"/>
    </source>
</evidence>
<reference evidence="14" key="1">
    <citation type="journal article" date="2019" name="Int. J. Syst. Evol. Microbiol.">
        <title>Halobacteriovorax valvorus sp. nov., a novel prokaryotic predator isolated from coastal seawater of China.</title>
        <authorList>
            <person name="Chen M.-X."/>
        </authorList>
    </citation>
    <scope>NUCLEOTIDE SEQUENCE [LARGE SCALE GENOMIC DNA]</scope>
    <source>
        <strain evidence="14">BL9</strain>
    </source>
</reference>
<evidence type="ECO:0000256" key="5">
    <source>
        <dbReference type="ARBA" id="ARBA00022679"/>
    </source>
</evidence>
<dbReference type="InterPro" id="IPR017945">
    <property type="entry name" value="DHBP_synth_RibB-like_a/b_dom"/>
</dbReference>
<keyword evidence="9" id="KW-0067">ATP-binding</keyword>
<protein>
    <recommendedName>
        <fullName evidence="10">L-threonylcarbamoyladenylate synthase</fullName>
        <ecNumber evidence="3">2.7.7.87</ecNumber>
    </recommendedName>
    <alternativeName>
        <fullName evidence="10">L-threonylcarbamoyladenylate synthase</fullName>
    </alternativeName>
</protein>
<evidence type="ECO:0000256" key="6">
    <source>
        <dbReference type="ARBA" id="ARBA00022694"/>
    </source>
</evidence>
<keyword evidence="6" id="KW-0819">tRNA processing</keyword>
<dbReference type="SUPFAM" id="SSF55821">
    <property type="entry name" value="YrdC/RibB"/>
    <property type="match status" value="1"/>
</dbReference>
<dbReference type="InterPro" id="IPR006070">
    <property type="entry name" value="Sua5-like_dom"/>
</dbReference>
<dbReference type="PROSITE" id="PS51163">
    <property type="entry name" value="YRDC"/>
    <property type="match status" value="1"/>
</dbReference>
<evidence type="ECO:0000256" key="7">
    <source>
        <dbReference type="ARBA" id="ARBA00022695"/>
    </source>
</evidence>
<evidence type="ECO:0000256" key="11">
    <source>
        <dbReference type="ARBA" id="ARBA00048366"/>
    </source>
</evidence>
<keyword evidence="4" id="KW-0963">Cytoplasm</keyword>
<evidence type="ECO:0000256" key="2">
    <source>
        <dbReference type="ARBA" id="ARBA00007663"/>
    </source>
</evidence>
<dbReference type="Gene3D" id="3.90.870.10">
    <property type="entry name" value="DHBP synthase"/>
    <property type="match status" value="1"/>
</dbReference>
<keyword evidence="5" id="KW-0808">Transferase</keyword>
<dbReference type="RefSeq" id="WP_115361812.1">
    <property type="nucleotide sequence ID" value="NZ_QDKL01000002.1"/>
</dbReference>
<comment type="caution">
    <text evidence="13">The sequence shown here is derived from an EMBL/GenBank/DDBJ whole genome shotgun (WGS) entry which is preliminary data.</text>
</comment>
<keyword evidence="7" id="KW-0548">Nucleotidyltransferase</keyword>
<dbReference type="InterPro" id="IPR050156">
    <property type="entry name" value="TC-AMP_synthase_SUA5"/>
</dbReference>
<evidence type="ECO:0000256" key="1">
    <source>
        <dbReference type="ARBA" id="ARBA00004496"/>
    </source>
</evidence>
<organism evidence="13 14">
    <name type="scientific">Halobacteriovorax vibrionivorans</name>
    <dbReference type="NCBI Taxonomy" id="2152716"/>
    <lineage>
        <taxon>Bacteria</taxon>
        <taxon>Pseudomonadati</taxon>
        <taxon>Bdellovibrionota</taxon>
        <taxon>Bacteriovoracia</taxon>
        <taxon>Bacteriovoracales</taxon>
        <taxon>Halobacteriovoraceae</taxon>
        <taxon>Halobacteriovorax</taxon>
    </lineage>
</organism>
<evidence type="ECO:0000313" key="14">
    <source>
        <dbReference type="Proteomes" id="UP000443582"/>
    </source>
</evidence>
<evidence type="ECO:0000256" key="4">
    <source>
        <dbReference type="ARBA" id="ARBA00022490"/>
    </source>
</evidence>
<comment type="subcellular location">
    <subcellularLocation>
        <location evidence="1">Cytoplasm</location>
    </subcellularLocation>
</comment>
<evidence type="ECO:0000256" key="3">
    <source>
        <dbReference type="ARBA" id="ARBA00012584"/>
    </source>
</evidence>
<dbReference type="EC" id="2.7.7.87" evidence="3"/>
<dbReference type="PANTHER" id="PTHR17490">
    <property type="entry name" value="SUA5"/>
    <property type="match status" value="1"/>
</dbReference>
<keyword evidence="8" id="KW-0547">Nucleotide-binding</keyword>
<dbReference type="Proteomes" id="UP000443582">
    <property type="component" value="Unassembled WGS sequence"/>
</dbReference>
<gene>
    <name evidence="13" type="ORF">DAY19_09555</name>
</gene>
<sequence>MKDLFIYPTDTVWGIGGDPFSIETYELIAQVKGTSIRKPLSILTNDVQNLIDTFHGSESYTALFDDLFKYEITVGLPKASLSLQFPKGPFDDTDFICFRVIQNEIIDECIRDFPGFITSTSLNKTGQPPIYDSDEANEFWHRYCPDSNFISSDFLKPSGHSSTIILISGLTAQVVREGNHIDNILEVLKSHGINY</sequence>
<feature type="domain" description="YrdC-like" evidence="12">
    <location>
        <begin position="1"/>
        <end position="180"/>
    </location>
</feature>
<evidence type="ECO:0000256" key="10">
    <source>
        <dbReference type="ARBA" id="ARBA00029774"/>
    </source>
</evidence>
<name>A0ABY0IG45_9BACT</name>
<keyword evidence="14" id="KW-1185">Reference proteome</keyword>